<organism evidence="1 2">
    <name type="scientific">Drosophila ananassae</name>
    <name type="common">Fruit fly</name>
    <dbReference type="NCBI Taxonomy" id="7217"/>
    <lineage>
        <taxon>Eukaryota</taxon>
        <taxon>Metazoa</taxon>
        <taxon>Ecdysozoa</taxon>
        <taxon>Arthropoda</taxon>
        <taxon>Hexapoda</taxon>
        <taxon>Insecta</taxon>
        <taxon>Pterygota</taxon>
        <taxon>Neoptera</taxon>
        <taxon>Endopterygota</taxon>
        <taxon>Diptera</taxon>
        <taxon>Brachycera</taxon>
        <taxon>Muscomorpha</taxon>
        <taxon>Ephydroidea</taxon>
        <taxon>Drosophilidae</taxon>
        <taxon>Drosophila</taxon>
        <taxon>Sophophora</taxon>
    </lineage>
</organism>
<dbReference type="HOGENOM" id="CLU_638217_0_0_1"/>
<dbReference type="GO" id="GO:0019005">
    <property type="term" value="C:SCF ubiquitin ligase complex"/>
    <property type="evidence" value="ECO:0007669"/>
    <property type="project" value="TreeGrafter"/>
</dbReference>
<dbReference type="SUPFAM" id="SSF52047">
    <property type="entry name" value="RNI-like"/>
    <property type="match status" value="1"/>
</dbReference>
<dbReference type="OrthoDB" id="6492012at2759"/>
<reference evidence="1 2" key="1">
    <citation type="journal article" date="2007" name="Nature">
        <title>Evolution of genes and genomes on the Drosophila phylogeny.</title>
        <authorList>
            <consortium name="Drosophila 12 Genomes Consortium"/>
            <person name="Clark A.G."/>
            <person name="Eisen M.B."/>
            <person name="Smith D.R."/>
            <person name="Bergman C.M."/>
            <person name="Oliver B."/>
            <person name="Markow T.A."/>
            <person name="Kaufman T.C."/>
            <person name="Kellis M."/>
            <person name="Gelbart W."/>
            <person name="Iyer V.N."/>
            <person name="Pollard D.A."/>
            <person name="Sackton T.B."/>
            <person name="Larracuente A.M."/>
            <person name="Singh N.D."/>
            <person name="Abad J.P."/>
            <person name="Abt D.N."/>
            <person name="Adryan B."/>
            <person name="Aguade M."/>
            <person name="Akashi H."/>
            <person name="Anderson W.W."/>
            <person name="Aquadro C.F."/>
            <person name="Ardell D.H."/>
            <person name="Arguello R."/>
            <person name="Artieri C.G."/>
            <person name="Barbash D.A."/>
            <person name="Barker D."/>
            <person name="Barsanti P."/>
            <person name="Batterham P."/>
            <person name="Batzoglou S."/>
            <person name="Begun D."/>
            <person name="Bhutkar A."/>
            <person name="Blanco E."/>
            <person name="Bosak S.A."/>
            <person name="Bradley R.K."/>
            <person name="Brand A.D."/>
            <person name="Brent M.R."/>
            <person name="Brooks A.N."/>
            <person name="Brown R.H."/>
            <person name="Butlin R.K."/>
            <person name="Caggese C."/>
            <person name="Calvi B.R."/>
            <person name="Bernardo de Carvalho A."/>
            <person name="Caspi A."/>
            <person name="Castrezana S."/>
            <person name="Celniker S.E."/>
            <person name="Chang J.L."/>
            <person name="Chapple C."/>
            <person name="Chatterji S."/>
            <person name="Chinwalla A."/>
            <person name="Civetta A."/>
            <person name="Clifton S.W."/>
            <person name="Comeron J.M."/>
            <person name="Costello J.C."/>
            <person name="Coyne J.A."/>
            <person name="Daub J."/>
            <person name="David R.G."/>
            <person name="Delcher A.L."/>
            <person name="Delehaunty K."/>
            <person name="Do C.B."/>
            <person name="Ebling H."/>
            <person name="Edwards K."/>
            <person name="Eickbush T."/>
            <person name="Evans J.D."/>
            <person name="Filipski A."/>
            <person name="Findeiss S."/>
            <person name="Freyhult E."/>
            <person name="Fulton L."/>
            <person name="Fulton R."/>
            <person name="Garcia A.C."/>
            <person name="Gardiner A."/>
            <person name="Garfield D.A."/>
            <person name="Garvin B.E."/>
            <person name="Gibson G."/>
            <person name="Gilbert D."/>
            <person name="Gnerre S."/>
            <person name="Godfrey J."/>
            <person name="Good R."/>
            <person name="Gotea V."/>
            <person name="Gravely B."/>
            <person name="Greenberg A.J."/>
            <person name="Griffiths-Jones S."/>
            <person name="Gross S."/>
            <person name="Guigo R."/>
            <person name="Gustafson E.A."/>
            <person name="Haerty W."/>
            <person name="Hahn M.W."/>
            <person name="Halligan D.L."/>
            <person name="Halpern A.L."/>
            <person name="Halter G.M."/>
            <person name="Han M.V."/>
            <person name="Heger A."/>
            <person name="Hillier L."/>
            <person name="Hinrichs A.S."/>
            <person name="Holmes I."/>
            <person name="Hoskins R.A."/>
            <person name="Hubisz M.J."/>
            <person name="Hultmark D."/>
            <person name="Huntley M.A."/>
            <person name="Jaffe D.B."/>
            <person name="Jagadeeshan S."/>
            <person name="Jeck W.R."/>
            <person name="Johnson J."/>
            <person name="Jones C.D."/>
            <person name="Jordan W.C."/>
            <person name="Karpen G.H."/>
            <person name="Kataoka E."/>
            <person name="Keightley P.D."/>
            <person name="Kheradpour P."/>
            <person name="Kirkness E.F."/>
            <person name="Koerich L.B."/>
            <person name="Kristiansen K."/>
            <person name="Kudrna D."/>
            <person name="Kulathinal R.J."/>
            <person name="Kumar S."/>
            <person name="Kwok R."/>
            <person name="Lander E."/>
            <person name="Langley C.H."/>
            <person name="Lapoint R."/>
            <person name="Lazzaro B.P."/>
            <person name="Lee S.J."/>
            <person name="Levesque L."/>
            <person name="Li R."/>
            <person name="Lin C.F."/>
            <person name="Lin M.F."/>
            <person name="Lindblad-Toh K."/>
            <person name="Llopart A."/>
            <person name="Long M."/>
            <person name="Low L."/>
            <person name="Lozovsky E."/>
            <person name="Lu J."/>
            <person name="Luo M."/>
            <person name="Machado C.A."/>
            <person name="Makalowski W."/>
            <person name="Marzo M."/>
            <person name="Matsuda M."/>
            <person name="Matzkin L."/>
            <person name="McAllister B."/>
            <person name="McBride C.S."/>
            <person name="McKernan B."/>
            <person name="McKernan K."/>
            <person name="Mendez-Lago M."/>
            <person name="Minx P."/>
            <person name="Mollenhauer M.U."/>
            <person name="Montooth K."/>
            <person name="Mount S.M."/>
            <person name="Mu X."/>
            <person name="Myers E."/>
            <person name="Negre B."/>
            <person name="Newfeld S."/>
            <person name="Nielsen R."/>
            <person name="Noor M.A."/>
            <person name="O'Grady P."/>
            <person name="Pachter L."/>
            <person name="Papaceit M."/>
            <person name="Parisi M.J."/>
            <person name="Parisi M."/>
            <person name="Parts L."/>
            <person name="Pedersen J.S."/>
            <person name="Pesole G."/>
            <person name="Phillippy A.M."/>
            <person name="Ponting C.P."/>
            <person name="Pop M."/>
            <person name="Porcelli D."/>
            <person name="Powell J.R."/>
            <person name="Prohaska S."/>
            <person name="Pruitt K."/>
            <person name="Puig M."/>
            <person name="Quesneville H."/>
            <person name="Ram K.R."/>
            <person name="Rand D."/>
            <person name="Rasmussen M.D."/>
            <person name="Reed L.K."/>
            <person name="Reenan R."/>
            <person name="Reily A."/>
            <person name="Remington K.A."/>
            <person name="Rieger T.T."/>
            <person name="Ritchie M.G."/>
            <person name="Robin C."/>
            <person name="Rogers Y.H."/>
            <person name="Rohde C."/>
            <person name="Rozas J."/>
            <person name="Rubenfield M.J."/>
            <person name="Ruiz A."/>
            <person name="Russo S."/>
            <person name="Salzberg S.L."/>
            <person name="Sanchez-Gracia A."/>
            <person name="Saranga D.J."/>
            <person name="Sato H."/>
            <person name="Schaeffer S.W."/>
            <person name="Schatz M.C."/>
            <person name="Schlenke T."/>
            <person name="Schwartz R."/>
            <person name="Segarra C."/>
            <person name="Singh R.S."/>
            <person name="Sirot L."/>
            <person name="Sirota M."/>
            <person name="Sisneros N.B."/>
            <person name="Smith C.D."/>
            <person name="Smith T.F."/>
            <person name="Spieth J."/>
            <person name="Stage D.E."/>
            <person name="Stark A."/>
            <person name="Stephan W."/>
            <person name="Strausberg R.L."/>
            <person name="Strempel S."/>
            <person name="Sturgill D."/>
            <person name="Sutton G."/>
            <person name="Sutton G.G."/>
            <person name="Tao W."/>
            <person name="Teichmann S."/>
            <person name="Tobari Y.N."/>
            <person name="Tomimura Y."/>
            <person name="Tsolas J.M."/>
            <person name="Valente V.L."/>
            <person name="Venter E."/>
            <person name="Venter J.C."/>
            <person name="Vicario S."/>
            <person name="Vieira F.G."/>
            <person name="Vilella A.J."/>
            <person name="Villasante A."/>
            <person name="Walenz B."/>
            <person name="Wang J."/>
            <person name="Wasserman M."/>
            <person name="Watts T."/>
            <person name="Wilson D."/>
            <person name="Wilson R.K."/>
            <person name="Wing R.A."/>
            <person name="Wolfner M.F."/>
            <person name="Wong A."/>
            <person name="Wong G.K."/>
            <person name="Wu C.I."/>
            <person name="Wu G."/>
            <person name="Yamamoto D."/>
            <person name="Yang H.P."/>
            <person name="Yang S.P."/>
            <person name="Yorke J.A."/>
            <person name="Yoshida K."/>
            <person name="Zdobnov E."/>
            <person name="Zhang P."/>
            <person name="Zhang Y."/>
            <person name="Zimin A.V."/>
            <person name="Baldwin J."/>
            <person name="Abdouelleil A."/>
            <person name="Abdulkadir J."/>
            <person name="Abebe A."/>
            <person name="Abera B."/>
            <person name="Abreu J."/>
            <person name="Acer S.C."/>
            <person name="Aftuck L."/>
            <person name="Alexander A."/>
            <person name="An P."/>
            <person name="Anderson E."/>
            <person name="Anderson S."/>
            <person name="Arachi H."/>
            <person name="Azer M."/>
            <person name="Bachantsang P."/>
            <person name="Barry A."/>
            <person name="Bayul T."/>
            <person name="Berlin A."/>
            <person name="Bessette D."/>
            <person name="Bloom T."/>
            <person name="Blye J."/>
            <person name="Boguslavskiy L."/>
            <person name="Bonnet C."/>
            <person name="Boukhgalter B."/>
            <person name="Bourzgui I."/>
            <person name="Brown A."/>
            <person name="Cahill P."/>
            <person name="Channer S."/>
            <person name="Cheshatsang Y."/>
            <person name="Chuda L."/>
            <person name="Citroen M."/>
            <person name="Collymore A."/>
            <person name="Cooke P."/>
            <person name="Costello M."/>
            <person name="D'Aco K."/>
            <person name="Daza R."/>
            <person name="De Haan G."/>
            <person name="DeGray S."/>
            <person name="DeMaso C."/>
            <person name="Dhargay N."/>
            <person name="Dooley K."/>
            <person name="Dooley E."/>
            <person name="Doricent M."/>
            <person name="Dorje P."/>
            <person name="Dorjee K."/>
            <person name="Dupes A."/>
            <person name="Elong R."/>
            <person name="Falk J."/>
            <person name="Farina A."/>
            <person name="Faro S."/>
            <person name="Ferguson D."/>
            <person name="Fisher S."/>
            <person name="Foley C.D."/>
            <person name="Franke A."/>
            <person name="Friedrich D."/>
            <person name="Gadbois L."/>
            <person name="Gearin G."/>
            <person name="Gearin C.R."/>
            <person name="Giannoukos G."/>
            <person name="Goode T."/>
            <person name="Graham J."/>
            <person name="Grandbois E."/>
            <person name="Grewal S."/>
            <person name="Gyaltsen K."/>
            <person name="Hafez N."/>
            <person name="Hagos B."/>
            <person name="Hall J."/>
            <person name="Henson C."/>
            <person name="Hollinger A."/>
            <person name="Honan T."/>
            <person name="Huard M.D."/>
            <person name="Hughes L."/>
            <person name="Hurhula B."/>
            <person name="Husby M.E."/>
            <person name="Kamat A."/>
            <person name="Kanga B."/>
            <person name="Kashin S."/>
            <person name="Khazanovich D."/>
            <person name="Kisner P."/>
            <person name="Lance K."/>
            <person name="Lara M."/>
            <person name="Lee W."/>
            <person name="Lennon N."/>
            <person name="Letendre F."/>
            <person name="LeVine R."/>
            <person name="Lipovsky A."/>
            <person name="Liu X."/>
            <person name="Liu J."/>
            <person name="Liu S."/>
            <person name="Lokyitsang T."/>
            <person name="Lokyitsang Y."/>
            <person name="Lubonja R."/>
            <person name="Lui A."/>
            <person name="MacDonald P."/>
            <person name="Magnisalis V."/>
            <person name="Maru K."/>
            <person name="Matthews C."/>
            <person name="McCusker W."/>
            <person name="McDonough S."/>
            <person name="Mehta T."/>
            <person name="Meldrim J."/>
            <person name="Meneus L."/>
            <person name="Mihai O."/>
            <person name="Mihalev A."/>
            <person name="Mihova T."/>
            <person name="Mittelman R."/>
            <person name="Mlenga V."/>
            <person name="Montmayeur A."/>
            <person name="Mulrain L."/>
            <person name="Navidi A."/>
            <person name="Naylor J."/>
            <person name="Negash T."/>
            <person name="Nguyen T."/>
            <person name="Nguyen N."/>
            <person name="Nicol R."/>
            <person name="Norbu C."/>
            <person name="Norbu N."/>
            <person name="Novod N."/>
            <person name="O'Neill B."/>
            <person name="Osman S."/>
            <person name="Markiewicz E."/>
            <person name="Oyono O.L."/>
            <person name="Patti C."/>
            <person name="Phunkhang P."/>
            <person name="Pierre F."/>
            <person name="Priest M."/>
            <person name="Raghuraman S."/>
            <person name="Rege F."/>
            <person name="Reyes R."/>
            <person name="Rise C."/>
            <person name="Rogov P."/>
            <person name="Ross K."/>
            <person name="Ryan E."/>
            <person name="Settipalli S."/>
            <person name="Shea T."/>
            <person name="Sherpa N."/>
            <person name="Shi L."/>
            <person name="Shih D."/>
            <person name="Sparrow T."/>
            <person name="Spaulding J."/>
            <person name="Stalker J."/>
            <person name="Stange-Thomann N."/>
            <person name="Stavropoulos S."/>
            <person name="Stone C."/>
            <person name="Strader C."/>
            <person name="Tesfaye S."/>
            <person name="Thomson T."/>
            <person name="Thoulutsang Y."/>
            <person name="Thoulutsang D."/>
            <person name="Topham K."/>
            <person name="Topping I."/>
            <person name="Tsamla T."/>
            <person name="Vassiliev H."/>
            <person name="Vo A."/>
            <person name="Wangchuk T."/>
            <person name="Wangdi T."/>
            <person name="Weiand M."/>
            <person name="Wilkinson J."/>
            <person name="Wilson A."/>
            <person name="Yadav S."/>
            <person name="Young G."/>
            <person name="Yu Q."/>
            <person name="Zembek L."/>
            <person name="Zhong D."/>
            <person name="Zimmer A."/>
            <person name="Zwirko Z."/>
            <person name="Jaffe D.B."/>
            <person name="Alvarez P."/>
            <person name="Brockman W."/>
            <person name="Butler J."/>
            <person name="Chin C."/>
            <person name="Gnerre S."/>
            <person name="Grabherr M."/>
            <person name="Kleber M."/>
            <person name="Mauceli E."/>
            <person name="MacCallum I."/>
        </authorList>
    </citation>
    <scope>NUCLEOTIDE SEQUENCE [LARGE SCALE GENOMIC DNA]</scope>
    <source>
        <strain evidence="2">Tucson 14024-0371.13</strain>
    </source>
</reference>
<dbReference type="Gene3D" id="3.80.10.10">
    <property type="entry name" value="Ribonuclease Inhibitor"/>
    <property type="match status" value="2"/>
</dbReference>
<name>B3M8B3_DROAN</name>
<dbReference type="STRING" id="7217.B3M8B3"/>
<proteinExistence type="predicted"/>
<dbReference type="KEGG" id="dan:6506261"/>
<gene>
    <name evidence="1" type="primary">Dana\GF23620</name>
    <name evidence="1" type="synonym">dana_GLEANR_8406</name>
    <name evidence="1" type="ORF">GF23620</name>
</gene>
<dbReference type="OMA" id="HENNAKT"/>
<dbReference type="PhylomeDB" id="B3M8B3"/>
<protein>
    <recommendedName>
        <fullName evidence="3">F-box domain-containing protein</fullName>
    </recommendedName>
</protein>
<dbReference type="Proteomes" id="UP000007801">
    <property type="component" value="Unassembled WGS sequence"/>
</dbReference>
<dbReference type="PANTHER" id="PTHR13318">
    <property type="entry name" value="PARTNER OF PAIRED, ISOFORM B-RELATED"/>
    <property type="match status" value="1"/>
</dbReference>
<keyword evidence="2" id="KW-1185">Reference proteome</keyword>
<dbReference type="AlphaFoldDB" id="B3M8B3"/>
<dbReference type="GeneID" id="6506261"/>
<dbReference type="InParanoid" id="B3M8B3"/>
<evidence type="ECO:0008006" key="3">
    <source>
        <dbReference type="Google" id="ProtNLM"/>
    </source>
</evidence>
<dbReference type="GO" id="GO:0031146">
    <property type="term" value="P:SCF-dependent proteasomal ubiquitin-dependent protein catabolic process"/>
    <property type="evidence" value="ECO:0007669"/>
    <property type="project" value="TreeGrafter"/>
</dbReference>
<evidence type="ECO:0000313" key="2">
    <source>
        <dbReference type="Proteomes" id="UP000007801"/>
    </source>
</evidence>
<evidence type="ECO:0000313" key="1">
    <source>
        <dbReference type="EMBL" id="EDV41052.1"/>
    </source>
</evidence>
<dbReference type="EMBL" id="CH902618">
    <property type="protein sequence ID" value="EDV41052.1"/>
    <property type="molecule type" value="Genomic_DNA"/>
</dbReference>
<sequence>MESTCGIFDLPLEVLLMVFKEVKAEKDKLNLAQAHKVFGTAFAMDAGSTYRKIMFDERPIQEWKIILPLCGASVLRIVTKNVRTTVKVTKLASEFCPNLEEFFIPVRSHFWNHVTPVLSTMKRLKWIGLTNNYERVKVVKTLRMLPNLRFLDLAKFSLPDMMALKELVDLESISVVNGRKESVDLYQMCSGMKNLNGIDMRYVDIRIPKEEQDTAVWPKMGFIRIGYGKFHTQMPFMPVLKYLTIESTHPTMKLNHILGTSVIKYENSLEYLRFCPETDRNLDKAGAVALCHLKALKILECRLENDEIIGSYIIQLKKLEHLNLQHSTKVTNYGVLLLLKHCKRLRKLNLFGCTNINRNLLGPATHILLRNGVRPDNPLVVQVGREFGARPPNRVLQLPE</sequence>
<dbReference type="InterPro" id="IPR032675">
    <property type="entry name" value="LRR_dom_sf"/>
</dbReference>
<accession>B3M8B3</accession>